<dbReference type="SUPFAM" id="SSF53137">
    <property type="entry name" value="Translational machinery components"/>
    <property type="match status" value="1"/>
</dbReference>
<accession>I5C9P6</accession>
<keyword evidence="2" id="KW-1185">Reference proteome</keyword>
<dbReference type="Proteomes" id="UP000005551">
    <property type="component" value="Unassembled WGS sequence"/>
</dbReference>
<comment type="caution">
    <text evidence="1">The sequence shown here is derived from an EMBL/GenBank/DDBJ whole genome shotgun (WGS) entry which is preliminary data.</text>
</comment>
<organism evidence="1 2">
    <name type="scientific">Nitritalea halalkaliphila LW7</name>
    <dbReference type="NCBI Taxonomy" id="1189621"/>
    <lineage>
        <taxon>Bacteria</taxon>
        <taxon>Pseudomonadati</taxon>
        <taxon>Bacteroidota</taxon>
        <taxon>Cytophagia</taxon>
        <taxon>Cytophagales</taxon>
        <taxon>Cyclobacteriaceae</taxon>
        <taxon>Nitritalea</taxon>
    </lineage>
</organism>
<dbReference type="InterPro" id="IPR042226">
    <property type="entry name" value="eFR1_2_sf"/>
</dbReference>
<name>I5C9P6_9BACT</name>
<dbReference type="AlphaFoldDB" id="I5C9P6"/>
<dbReference type="STRING" id="1189621.A3SI_02568"/>
<gene>
    <name evidence="1" type="ORF">A3SI_02568</name>
</gene>
<evidence type="ECO:0000313" key="2">
    <source>
        <dbReference type="Proteomes" id="UP000005551"/>
    </source>
</evidence>
<dbReference type="Gene3D" id="3.30.420.60">
    <property type="entry name" value="eRF1 domain 2"/>
    <property type="match status" value="1"/>
</dbReference>
<evidence type="ECO:0000313" key="1">
    <source>
        <dbReference type="EMBL" id="EIM78548.1"/>
    </source>
</evidence>
<reference evidence="1 2" key="1">
    <citation type="submission" date="2012-05" db="EMBL/GenBank/DDBJ databases">
        <title>Genome sequence of Nitritalea halalkaliphila LW7.</title>
        <authorList>
            <person name="Jangir P.K."/>
            <person name="Singh A."/>
            <person name="Shivaji S."/>
            <person name="Sharma R."/>
        </authorList>
    </citation>
    <scope>NUCLEOTIDE SEQUENCE [LARGE SCALE GENOMIC DNA]</scope>
    <source>
        <strain evidence="1 2">LW7</strain>
    </source>
</reference>
<sequence>MAGILDLNFVNYVHILKKCSILKPKTMQTNSFSQVGVWLDQAKARIFKYENGQAELYEIVDSPVETVKRIPGEEPDTTRFSTNNEHISNNEYRKNNITQNEINEYLKLLEQKLMPYEDILIFGPGKFKDQFINHIKDNKSFGKKWIAVESADQMTANQLLAFVRDFFNKAVPDRP</sequence>
<dbReference type="EMBL" id="AJYA01000004">
    <property type="protein sequence ID" value="EIM78548.1"/>
    <property type="molecule type" value="Genomic_DNA"/>
</dbReference>
<protein>
    <submittedName>
        <fullName evidence="1">Uncharacterized protein</fullName>
    </submittedName>
</protein>
<proteinExistence type="predicted"/>